<evidence type="ECO:0000313" key="2">
    <source>
        <dbReference type="Proteomes" id="UP000031036"/>
    </source>
</evidence>
<accession>A0A0B2V775</accession>
<gene>
    <name evidence="1" type="ORF">Tcan_04929</name>
</gene>
<name>A0A0B2V775_TOXCA</name>
<organism evidence="1 2">
    <name type="scientific">Toxocara canis</name>
    <name type="common">Canine roundworm</name>
    <dbReference type="NCBI Taxonomy" id="6265"/>
    <lineage>
        <taxon>Eukaryota</taxon>
        <taxon>Metazoa</taxon>
        <taxon>Ecdysozoa</taxon>
        <taxon>Nematoda</taxon>
        <taxon>Chromadorea</taxon>
        <taxon>Rhabditida</taxon>
        <taxon>Spirurina</taxon>
        <taxon>Ascaridomorpha</taxon>
        <taxon>Ascaridoidea</taxon>
        <taxon>Toxocaridae</taxon>
        <taxon>Toxocara</taxon>
    </lineage>
</organism>
<dbReference type="Proteomes" id="UP000031036">
    <property type="component" value="Unassembled WGS sequence"/>
</dbReference>
<proteinExistence type="predicted"/>
<comment type="caution">
    <text evidence="1">The sequence shown here is derived from an EMBL/GenBank/DDBJ whole genome shotgun (WGS) entry which is preliminary data.</text>
</comment>
<reference evidence="1 2" key="1">
    <citation type="submission" date="2014-11" db="EMBL/GenBank/DDBJ databases">
        <title>Genetic blueprint of the zoonotic pathogen Toxocara canis.</title>
        <authorList>
            <person name="Zhu X.-Q."/>
            <person name="Korhonen P.K."/>
            <person name="Cai H."/>
            <person name="Young N.D."/>
            <person name="Nejsum P."/>
            <person name="von Samson-Himmelstjerna G."/>
            <person name="Boag P.R."/>
            <person name="Tan P."/>
            <person name="Li Q."/>
            <person name="Min J."/>
            <person name="Yang Y."/>
            <person name="Wang X."/>
            <person name="Fang X."/>
            <person name="Hall R.S."/>
            <person name="Hofmann A."/>
            <person name="Sternberg P.W."/>
            <person name="Jex A.R."/>
            <person name="Gasser R.B."/>
        </authorList>
    </citation>
    <scope>NUCLEOTIDE SEQUENCE [LARGE SCALE GENOMIC DNA]</scope>
    <source>
        <strain evidence="1">PN_DK_2014</strain>
    </source>
</reference>
<sequence>MTPAAAWYQMARKLGFLSENDTKWNKCIFSSGEGRLTGLIGFERFVSGPNSSQLLSRSRRVEPTDYPTLGKKPILIILPDLASWEEEQTGHDYLRQGPIDCQQ</sequence>
<evidence type="ECO:0000313" key="1">
    <source>
        <dbReference type="EMBL" id="KHN77408.1"/>
    </source>
</evidence>
<keyword evidence="2" id="KW-1185">Reference proteome</keyword>
<dbReference type="EMBL" id="JPKZ01002305">
    <property type="protein sequence ID" value="KHN77408.1"/>
    <property type="molecule type" value="Genomic_DNA"/>
</dbReference>
<dbReference type="AlphaFoldDB" id="A0A0B2V775"/>
<protein>
    <submittedName>
        <fullName evidence="1">Uncharacterized protein</fullName>
    </submittedName>
</protein>